<dbReference type="EMBL" id="BONZ01000030">
    <property type="protein sequence ID" value="GIH14919.1"/>
    <property type="molecule type" value="Genomic_DNA"/>
</dbReference>
<gene>
    <name evidence="1" type="ORF">Raf01_30910</name>
</gene>
<dbReference type="AlphaFoldDB" id="A0A8J3VQ98"/>
<proteinExistence type="predicted"/>
<protein>
    <submittedName>
        <fullName evidence="1">Uncharacterized protein</fullName>
    </submittedName>
</protein>
<keyword evidence="2" id="KW-1185">Reference proteome</keyword>
<accession>A0A8J3VQ98</accession>
<name>A0A8J3VQ98_9ACTN</name>
<reference evidence="1" key="1">
    <citation type="submission" date="2021-01" db="EMBL/GenBank/DDBJ databases">
        <title>Whole genome shotgun sequence of Rugosimonospora africana NBRC 104875.</title>
        <authorList>
            <person name="Komaki H."/>
            <person name="Tamura T."/>
        </authorList>
    </citation>
    <scope>NUCLEOTIDE SEQUENCE</scope>
    <source>
        <strain evidence="1">NBRC 104875</strain>
    </source>
</reference>
<sequence>MQCRYQLVHLGRHHREHLGAGGVDGGEGVGGPGRDGHMFALLENPPDAADEYLEAAAKDTERLIRSVMHVRWRLITGIMIQIPSTNHEVIHSANVALGTWEGMRAGPGCYPVLGLKSVCPGGGFVGRMHR</sequence>
<dbReference type="Proteomes" id="UP000642748">
    <property type="component" value="Unassembled WGS sequence"/>
</dbReference>
<evidence type="ECO:0000313" key="1">
    <source>
        <dbReference type="EMBL" id="GIH14919.1"/>
    </source>
</evidence>
<evidence type="ECO:0000313" key="2">
    <source>
        <dbReference type="Proteomes" id="UP000642748"/>
    </source>
</evidence>
<organism evidence="1 2">
    <name type="scientific">Rugosimonospora africana</name>
    <dbReference type="NCBI Taxonomy" id="556532"/>
    <lineage>
        <taxon>Bacteria</taxon>
        <taxon>Bacillati</taxon>
        <taxon>Actinomycetota</taxon>
        <taxon>Actinomycetes</taxon>
        <taxon>Micromonosporales</taxon>
        <taxon>Micromonosporaceae</taxon>
        <taxon>Rugosimonospora</taxon>
    </lineage>
</organism>
<comment type="caution">
    <text evidence="1">The sequence shown here is derived from an EMBL/GenBank/DDBJ whole genome shotgun (WGS) entry which is preliminary data.</text>
</comment>